<dbReference type="PRINTS" id="PR00318">
    <property type="entry name" value="GPROTEINA"/>
</dbReference>
<dbReference type="Pfam" id="PF00503">
    <property type="entry name" value="G-alpha"/>
    <property type="match status" value="1"/>
</dbReference>
<dbReference type="PANTHER" id="PTHR10218:SF360">
    <property type="entry name" value="GUANINE NUCLEOTIDE-BINDING PROTEIN SUBUNIT ALPHA HOMOLOG"/>
    <property type="match status" value="1"/>
</dbReference>
<evidence type="ECO:0000313" key="9">
    <source>
        <dbReference type="Proteomes" id="UP000298030"/>
    </source>
</evidence>
<dbReference type="SMART" id="SM00275">
    <property type="entry name" value="G_alpha"/>
    <property type="match status" value="1"/>
</dbReference>
<feature type="binding site" evidence="6">
    <location>
        <position position="282"/>
    </location>
    <ligand>
        <name>Mg(2+)</name>
        <dbReference type="ChEBI" id="CHEBI:18420"/>
    </ligand>
</feature>
<protein>
    <submittedName>
        <fullName evidence="8">Guanine nucleotide-binding protein alpha-4 subunit</fullName>
    </submittedName>
</protein>
<dbReference type="GO" id="GO:0031683">
    <property type="term" value="F:G-protein beta/gamma-subunit complex binding"/>
    <property type="evidence" value="ECO:0007669"/>
    <property type="project" value="InterPro"/>
</dbReference>
<dbReference type="Proteomes" id="UP000298030">
    <property type="component" value="Unassembled WGS sequence"/>
</dbReference>
<dbReference type="GO" id="GO:0005525">
    <property type="term" value="F:GTP binding"/>
    <property type="evidence" value="ECO:0007669"/>
    <property type="project" value="UniProtKB-KW"/>
</dbReference>
<keyword evidence="3 5" id="KW-0342">GTP-binding</keyword>
<dbReference type="GO" id="GO:0007188">
    <property type="term" value="P:adenylate cyclase-modulating G protein-coupled receptor signaling pathway"/>
    <property type="evidence" value="ECO:0007669"/>
    <property type="project" value="TreeGrafter"/>
</dbReference>
<feature type="region of interest" description="Disordered" evidence="7">
    <location>
        <begin position="105"/>
        <end position="124"/>
    </location>
</feature>
<dbReference type="EMBL" id="QPFP01000004">
    <property type="protein sequence ID" value="TEB37465.1"/>
    <property type="molecule type" value="Genomic_DNA"/>
</dbReference>
<feature type="compositionally biased region" description="Basic and acidic residues" evidence="7">
    <location>
        <begin position="9"/>
        <end position="29"/>
    </location>
</feature>
<dbReference type="CDD" id="cd00066">
    <property type="entry name" value="G-alpha"/>
    <property type="match status" value="1"/>
</dbReference>
<feature type="compositionally biased region" description="Polar residues" evidence="7">
    <location>
        <begin position="107"/>
        <end position="117"/>
    </location>
</feature>
<dbReference type="GO" id="GO:0005737">
    <property type="term" value="C:cytoplasm"/>
    <property type="evidence" value="ECO:0007669"/>
    <property type="project" value="TreeGrafter"/>
</dbReference>
<keyword evidence="9" id="KW-1185">Reference proteome</keyword>
<keyword evidence="4" id="KW-0807">Transducer</keyword>
<dbReference type="InterPro" id="IPR001019">
    <property type="entry name" value="Gprotein_alpha_su"/>
</dbReference>
<gene>
    <name evidence="8" type="ORF">FA13DRAFT_1726565</name>
</gene>
<dbReference type="GO" id="GO:0046872">
    <property type="term" value="F:metal ion binding"/>
    <property type="evidence" value="ECO:0007669"/>
    <property type="project" value="UniProtKB-KW"/>
</dbReference>
<evidence type="ECO:0000256" key="4">
    <source>
        <dbReference type="ARBA" id="ARBA00023224"/>
    </source>
</evidence>
<feature type="binding site" evidence="5">
    <location>
        <begin position="276"/>
        <end position="282"/>
    </location>
    <ligand>
        <name>GTP</name>
        <dbReference type="ChEBI" id="CHEBI:37565"/>
    </ligand>
</feature>
<feature type="region of interest" description="Disordered" evidence="7">
    <location>
        <begin position="1"/>
        <end position="29"/>
    </location>
</feature>
<feature type="binding site" evidence="5">
    <location>
        <begin position="376"/>
        <end position="379"/>
    </location>
    <ligand>
        <name>GTP</name>
        <dbReference type="ChEBI" id="CHEBI:37565"/>
    </ligand>
</feature>
<evidence type="ECO:0000256" key="7">
    <source>
        <dbReference type="SAM" id="MobiDB-lite"/>
    </source>
</evidence>
<accession>A0A4Y7TTF5</accession>
<organism evidence="8 9">
    <name type="scientific">Coprinellus micaceus</name>
    <name type="common">Glistening ink-cap mushroom</name>
    <name type="synonym">Coprinus micaceus</name>
    <dbReference type="NCBI Taxonomy" id="71717"/>
    <lineage>
        <taxon>Eukaryota</taxon>
        <taxon>Fungi</taxon>
        <taxon>Dikarya</taxon>
        <taxon>Basidiomycota</taxon>
        <taxon>Agaricomycotina</taxon>
        <taxon>Agaricomycetes</taxon>
        <taxon>Agaricomycetidae</taxon>
        <taxon>Agaricales</taxon>
        <taxon>Agaricineae</taxon>
        <taxon>Psathyrellaceae</taxon>
        <taxon>Coprinellus</taxon>
    </lineage>
</organism>
<comment type="caution">
    <text evidence="8">The sequence shown here is derived from an EMBL/GenBank/DDBJ whole genome shotgun (WGS) entry which is preliminary data.</text>
</comment>
<evidence type="ECO:0000256" key="1">
    <source>
        <dbReference type="ARBA" id="ARBA00022723"/>
    </source>
</evidence>
<dbReference type="AlphaFoldDB" id="A0A4Y7TTF5"/>
<dbReference type="GO" id="GO:0001664">
    <property type="term" value="F:G protein-coupled receptor binding"/>
    <property type="evidence" value="ECO:0007669"/>
    <property type="project" value="TreeGrafter"/>
</dbReference>
<dbReference type="SUPFAM" id="SSF47895">
    <property type="entry name" value="Transducin (alpha subunit), insertion domain"/>
    <property type="match status" value="1"/>
</dbReference>
<sequence length="465" mass="52572">MAPPPNEAPQEREKRLAAEAAAQKRSDAIDEELNKQRQLEKKAPCIRILLLGQSESGKSTALKNFQLMNSPKAFREERASWRAVVQLNVVRSMRMILGVISEMGGRSSLSDDASSPPQDRRNPSLTPELLKLRMRLAPLQQVEEALLRKLSPPGSMEYEATHLTPTNDSYAARSEKLKQELAVHSSSQWKGAFVKLMTTVRNSVESLEIDYTDDPADPGVILNACCEDMIKLWSDPTLQGILRAHNVRLEDKSGFFLDALERVTSLKYVPTDEDILRARLKTLGVSEHRFTFKNTGNMVSNDWRIYDVGGARSLRAAWAPYFDNMDAIIFLSPISAFDEVLAEDPSVNRLEDSVLLWKSMISNPLLKKAQTVLFLNKVDLLRAKLEAGVSFGHYVVSYATKPNDYGSVSTYLRKKFTHIHKQYSPQERNLYCHLTAMTDPRMAQDVLMNVKDMVLRQNLQDSKLM</sequence>
<dbReference type="PANTHER" id="PTHR10218">
    <property type="entry name" value="GTP-BINDING PROTEIN ALPHA SUBUNIT"/>
    <property type="match status" value="1"/>
</dbReference>
<dbReference type="STRING" id="71717.A0A4Y7TTF5"/>
<evidence type="ECO:0000313" key="8">
    <source>
        <dbReference type="EMBL" id="TEB37465.1"/>
    </source>
</evidence>
<keyword evidence="6" id="KW-0460">Magnesium</keyword>
<evidence type="ECO:0000256" key="2">
    <source>
        <dbReference type="ARBA" id="ARBA00022741"/>
    </source>
</evidence>
<dbReference type="InterPro" id="IPR011025">
    <property type="entry name" value="GproteinA_insert"/>
</dbReference>
<dbReference type="GO" id="GO:0003924">
    <property type="term" value="F:GTPase activity"/>
    <property type="evidence" value="ECO:0007669"/>
    <property type="project" value="InterPro"/>
</dbReference>
<evidence type="ECO:0000256" key="6">
    <source>
        <dbReference type="PIRSR" id="PIRSR601019-2"/>
    </source>
</evidence>
<reference evidence="8 9" key="1">
    <citation type="journal article" date="2019" name="Nat. Ecol. Evol.">
        <title>Megaphylogeny resolves global patterns of mushroom evolution.</title>
        <authorList>
            <person name="Varga T."/>
            <person name="Krizsan K."/>
            <person name="Foldi C."/>
            <person name="Dima B."/>
            <person name="Sanchez-Garcia M."/>
            <person name="Sanchez-Ramirez S."/>
            <person name="Szollosi G.J."/>
            <person name="Szarkandi J.G."/>
            <person name="Papp V."/>
            <person name="Albert L."/>
            <person name="Andreopoulos W."/>
            <person name="Angelini C."/>
            <person name="Antonin V."/>
            <person name="Barry K.W."/>
            <person name="Bougher N.L."/>
            <person name="Buchanan P."/>
            <person name="Buyck B."/>
            <person name="Bense V."/>
            <person name="Catcheside P."/>
            <person name="Chovatia M."/>
            <person name="Cooper J."/>
            <person name="Damon W."/>
            <person name="Desjardin D."/>
            <person name="Finy P."/>
            <person name="Geml J."/>
            <person name="Haridas S."/>
            <person name="Hughes K."/>
            <person name="Justo A."/>
            <person name="Karasinski D."/>
            <person name="Kautmanova I."/>
            <person name="Kiss B."/>
            <person name="Kocsube S."/>
            <person name="Kotiranta H."/>
            <person name="LaButti K.M."/>
            <person name="Lechner B.E."/>
            <person name="Liimatainen K."/>
            <person name="Lipzen A."/>
            <person name="Lukacs Z."/>
            <person name="Mihaltcheva S."/>
            <person name="Morgado L.N."/>
            <person name="Niskanen T."/>
            <person name="Noordeloos M.E."/>
            <person name="Ohm R.A."/>
            <person name="Ortiz-Santana B."/>
            <person name="Ovrebo C."/>
            <person name="Racz N."/>
            <person name="Riley R."/>
            <person name="Savchenko A."/>
            <person name="Shiryaev A."/>
            <person name="Soop K."/>
            <person name="Spirin V."/>
            <person name="Szebenyi C."/>
            <person name="Tomsovsky M."/>
            <person name="Tulloss R.E."/>
            <person name="Uehling J."/>
            <person name="Grigoriev I.V."/>
            <person name="Vagvolgyi C."/>
            <person name="Papp T."/>
            <person name="Martin F.M."/>
            <person name="Miettinen O."/>
            <person name="Hibbett D.S."/>
            <person name="Nagy L.G."/>
        </authorList>
    </citation>
    <scope>NUCLEOTIDE SEQUENCE [LARGE SCALE GENOMIC DNA]</scope>
    <source>
        <strain evidence="8 9">FP101781</strain>
    </source>
</reference>
<evidence type="ECO:0000256" key="5">
    <source>
        <dbReference type="PIRSR" id="PIRSR601019-1"/>
    </source>
</evidence>
<evidence type="ECO:0000256" key="3">
    <source>
        <dbReference type="ARBA" id="ARBA00023134"/>
    </source>
</evidence>
<dbReference type="GO" id="GO:0005834">
    <property type="term" value="C:heterotrimeric G-protein complex"/>
    <property type="evidence" value="ECO:0007669"/>
    <property type="project" value="TreeGrafter"/>
</dbReference>
<dbReference type="Gene3D" id="3.40.50.300">
    <property type="entry name" value="P-loop containing nucleotide triphosphate hydrolases"/>
    <property type="match status" value="2"/>
</dbReference>
<keyword evidence="1 6" id="KW-0479">Metal-binding</keyword>
<dbReference type="SUPFAM" id="SSF52540">
    <property type="entry name" value="P-loop containing nucleoside triphosphate hydrolases"/>
    <property type="match status" value="1"/>
</dbReference>
<keyword evidence="2 5" id="KW-0547">Nucleotide-binding</keyword>
<dbReference type="FunFam" id="3.40.50.300:FF:000692">
    <property type="entry name" value="Guanine nucleotide-binding protein subunit alpha"/>
    <property type="match status" value="1"/>
</dbReference>
<name>A0A4Y7TTF5_COPMI</name>
<proteinExistence type="predicted"/>
<dbReference type="PROSITE" id="PS51882">
    <property type="entry name" value="G_ALPHA"/>
    <property type="match status" value="1"/>
</dbReference>
<dbReference type="OrthoDB" id="5817230at2759"/>
<dbReference type="InterPro" id="IPR027417">
    <property type="entry name" value="P-loop_NTPase"/>
</dbReference>